<evidence type="ECO:0000313" key="2">
    <source>
        <dbReference type="EMBL" id="RVT98255.1"/>
    </source>
</evidence>
<evidence type="ECO:0000256" key="1">
    <source>
        <dbReference type="SAM" id="Phobius"/>
    </source>
</evidence>
<name>A0A3S2Y1C5_9SPHI</name>
<dbReference type="OrthoDB" id="3182597at2"/>
<dbReference type="Gene3D" id="2.20.28.30">
    <property type="entry name" value="RNA polymerase ii, chain L"/>
    <property type="match status" value="1"/>
</dbReference>
<organism evidence="2 3">
    <name type="scientific">Mucilaginibacter limnophilus</name>
    <dbReference type="NCBI Taxonomy" id="1932778"/>
    <lineage>
        <taxon>Bacteria</taxon>
        <taxon>Pseudomonadati</taxon>
        <taxon>Bacteroidota</taxon>
        <taxon>Sphingobacteriia</taxon>
        <taxon>Sphingobacteriales</taxon>
        <taxon>Sphingobacteriaceae</taxon>
        <taxon>Mucilaginibacter</taxon>
    </lineage>
</organism>
<keyword evidence="1" id="KW-0472">Membrane</keyword>
<keyword evidence="3" id="KW-1185">Reference proteome</keyword>
<protein>
    <recommendedName>
        <fullName evidence="4">DNA helicase PriA</fullName>
    </recommendedName>
</protein>
<comment type="caution">
    <text evidence="2">The sequence shown here is derived from an EMBL/GenBank/DDBJ whole genome shotgun (WGS) entry which is preliminary data.</text>
</comment>
<dbReference type="NCBIfam" id="TIGR01053">
    <property type="entry name" value="LSD1"/>
    <property type="match status" value="1"/>
</dbReference>
<dbReference type="Proteomes" id="UP000282759">
    <property type="component" value="Unassembled WGS sequence"/>
</dbReference>
<evidence type="ECO:0008006" key="4">
    <source>
        <dbReference type="Google" id="ProtNLM"/>
    </source>
</evidence>
<proteinExistence type="predicted"/>
<keyword evidence="1" id="KW-0812">Transmembrane</keyword>
<dbReference type="RefSeq" id="WP_127707514.1">
    <property type="nucleotide sequence ID" value="NZ_SACK01000009.1"/>
</dbReference>
<sequence length="374" mass="42270">METKPAAVSDQLKCKNCGAILHFEPGTRNLKCDYCGEVNEIDTTPAVVEAIAYDKFISEVQPYQDTKNAQVVNCKSCGSQTVFDKNVTAGKCPFCASPLVIELTVNQTILRPHYILPFMITCDGANDFFKKWMKGLWFAPNDLTEKVNSNASSPLQGVYMPYWLYDTDTTTRYTGQRGEYYYTTETYTETVNGKTETRTRRVRHTRWYDTSGTVYCNFENVTVPSSQSLPQDTMIKLGPWDFNQLTNFDERYLSGFRSENFQVTVQEGLGVAEKLIQPQIEDEVRSDIGGDEQRIDSTSTQHNNLGVKYVMLPVWVSSYKYNNKIYQFTVNACTGEVIGQRPYSAIKIILAVLAALAVIALLIIFFSGNQQASY</sequence>
<dbReference type="PANTHER" id="PTHR37826:SF3">
    <property type="entry name" value="J DOMAIN-CONTAINING PROTEIN"/>
    <property type="match status" value="1"/>
</dbReference>
<dbReference type="AlphaFoldDB" id="A0A3S2Y1C5"/>
<reference evidence="2 3" key="1">
    <citation type="submission" date="2019-01" db="EMBL/GenBank/DDBJ databases">
        <authorList>
            <person name="Chen W.-M."/>
        </authorList>
    </citation>
    <scope>NUCLEOTIDE SEQUENCE [LARGE SCALE GENOMIC DNA]</scope>
    <source>
        <strain evidence="2 3">YBJ-36</strain>
    </source>
</reference>
<accession>A0A3S2Y1C5</accession>
<keyword evidence="1" id="KW-1133">Transmembrane helix</keyword>
<dbReference type="PANTHER" id="PTHR37826">
    <property type="entry name" value="FLOTILLIN BAND_7_5 DOMAIN PROTEIN"/>
    <property type="match status" value="1"/>
</dbReference>
<dbReference type="EMBL" id="SACK01000009">
    <property type="protein sequence ID" value="RVT98255.1"/>
    <property type="molecule type" value="Genomic_DNA"/>
</dbReference>
<evidence type="ECO:0000313" key="3">
    <source>
        <dbReference type="Proteomes" id="UP000282759"/>
    </source>
</evidence>
<gene>
    <name evidence="2" type="ORF">EOD41_17960</name>
</gene>
<feature type="transmembrane region" description="Helical" evidence="1">
    <location>
        <begin position="348"/>
        <end position="368"/>
    </location>
</feature>